<organism evidence="2 3">
    <name type="scientific">Arachis duranensis</name>
    <name type="common">Wild peanut</name>
    <dbReference type="NCBI Taxonomy" id="130453"/>
    <lineage>
        <taxon>Eukaryota</taxon>
        <taxon>Viridiplantae</taxon>
        <taxon>Streptophyta</taxon>
        <taxon>Embryophyta</taxon>
        <taxon>Tracheophyta</taxon>
        <taxon>Spermatophyta</taxon>
        <taxon>Magnoliopsida</taxon>
        <taxon>eudicotyledons</taxon>
        <taxon>Gunneridae</taxon>
        <taxon>Pentapetalae</taxon>
        <taxon>rosids</taxon>
        <taxon>fabids</taxon>
        <taxon>Fabales</taxon>
        <taxon>Fabaceae</taxon>
        <taxon>Papilionoideae</taxon>
        <taxon>50 kb inversion clade</taxon>
        <taxon>dalbergioids sensu lato</taxon>
        <taxon>Dalbergieae</taxon>
        <taxon>Pterocarpus clade</taxon>
        <taxon>Arachis</taxon>
    </lineage>
</organism>
<sequence length="112" mass="12808">MKENWKRKKAEGLTITPADHRFCVPTATNLVSLNRVTFFFKKPRATFNGAAITKDKPATAVADLIFYELLGISESGSLMEIKQAYKQLARKYHPDVSLLGRLEEYTKRFIRV</sequence>
<dbReference type="InterPro" id="IPR001623">
    <property type="entry name" value="DnaJ_domain"/>
</dbReference>
<name>A0A6P4C681_ARADU</name>
<dbReference type="GO" id="GO:0009507">
    <property type="term" value="C:chloroplast"/>
    <property type="evidence" value="ECO:0007669"/>
    <property type="project" value="TreeGrafter"/>
</dbReference>
<dbReference type="PANTHER" id="PTHR45090:SF4">
    <property type="entry name" value="J DOMAIN-CONTAINING PROTEIN"/>
    <property type="match status" value="1"/>
</dbReference>
<dbReference type="PROSITE" id="PS50076">
    <property type="entry name" value="DNAJ_2"/>
    <property type="match status" value="1"/>
</dbReference>
<reference evidence="3" key="2">
    <citation type="submission" date="2025-08" db="UniProtKB">
        <authorList>
            <consortium name="RefSeq"/>
        </authorList>
    </citation>
    <scope>IDENTIFICATION</scope>
    <source>
        <tissue evidence="3">Whole plant</tissue>
    </source>
</reference>
<dbReference type="InterPro" id="IPR053232">
    <property type="entry name" value="DnaJ_C/III_chloroplastic"/>
</dbReference>
<dbReference type="RefSeq" id="XP_015945031.1">
    <property type="nucleotide sequence ID" value="XM_016089545.1"/>
</dbReference>
<dbReference type="SUPFAM" id="SSF46565">
    <property type="entry name" value="Chaperone J-domain"/>
    <property type="match status" value="1"/>
</dbReference>
<dbReference type="PANTHER" id="PTHR45090">
    <property type="entry name" value="CHAPERONE PROTEIN DNAJ 20 CHLOROPLASTIC"/>
    <property type="match status" value="1"/>
</dbReference>
<accession>A0A6P4C681</accession>
<dbReference type="OrthoDB" id="445556at2759"/>
<gene>
    <name evidence="3" type="primary">LOC107470157</name>
</gene>
<dbReference type="Gene3D" id="1.10.287.110">
    <property type="entry name" value="DnaJ domain"/>
    <property type="match status" value="1"/>
</dbReference>
<evidence type="ECO:0000313" key="3">
    <source>
        <dbReference type="RefSeq" id="XP_015945031.1"/>
    </source>
</evidence>
<feature type="domain" description="J" evidence="1">
    <location>
        <begin position="65"/>
        <end position="112"/>
    </location>
</feature>
<dbReference type="AlphaFoldDB" id="A0A6P4C681"/>
<dbReference type="Pfam" id="PF00226">
    <property type="entry name" value="DnaJ"/>
    <property type="match status" value="1"/>
</dbReference>
<reference evidence="2" key="1">
    <citation type="journal article" date="2016" name="Nat. Genet.">
        <title>The genome sequences of Arachis duranensis and Arachis ipaensis, the diploid ancestors of cultivated peanut.</title>
        <authorList>
            <person name="Bertioli D.J."/>
            <person name="Cannon S.B."/>
            <person name="Froenicke L."/>
            <person name="Huang G."/>
            <person name="Farmer A.D."/>
            <person name="Cannon E.K."/>
            <person name="Liu X."/>
            <person name="Gao D."/>
            <person name="Clevenger J."/>
            <person name="Dash S."/>
            <person name="Ren L."/>
            <person name="Moretzsohn M.C."/>
            <person name="Shirasawa K."/>
            <person name="Huang W."/>
            <person name="Vidigal B."/>
            <person name="Abernathy B."/>
            <person name="Chu Y."/>
            <person name="Niederhuth C.E."/>
            <person name="Umale P."/>
            <person name="Araujo A.C."/>
            <person name="Kozik A."/>
            <person name="Kim K.D."/>
            <person name="Burow M.D."/>
            <person name="Varshney R.K."/>
            <person name="Wang X."/>
            <person name="Zhang X."/>
            <person name="Barkley N."/>
            <person name="Guimaraes P.M."/>
            <person name="Isobe S."/>
            <person name="Guo B."/>
            <person name="Liao B."/>
            <person name="Stalker H.T."/>
            <person name="Schmitz R.J."/>
            <person name="Scheffler B.E."/>
            <person name="Leal-Bertioli S.C."/>
            <person name="Xun X."/>
            <person name="Jackson S.A."/>
            <person name="Michelmore R."/>
            <person name="Ozias-Akins P."/>
        </authorList>
    </citation>
    <scope>NUCLEOTIDE SEQUENCE [LARGE SCALE GENOMIC DNA]</scope>
    <source>
        <strain evidence="2">cv. V14167</strain>
    </source>
</reference>
<dbReference type="CDD" id="cd06257">
    <property type="entry name" value="DnaJ"/>
    <property type="match status" value="1"/>
</dbReference>
<dbReference type="InterPro" id="IPR036869">
    <property type="entry name" value="J_dom_sf"/>
</dbReference>
<dbReference type="KEGG" id="adu:107470157"/>
<proteinExistence type="predicted"/>
<dbReference type="PRINTS" id="PR00625">
    <property type="entry name" value="JDOMAIN"/>
</dbReference>
<dbReference type="Proteomes" id="UP000515211">
    <property type="component" value="Chromosome 10"/>
</dbReference>
<dbReference type="GeneID" id="107470157"/>
<evidence type="ECO:0000313" key="2">
    <source>
        <dbReference type="Proteomes" id="UP000515211"/>
    </source>
</evidence>
<protein>
    <submittedName>
        <fullName evidence="3">Chaperone protein dnaJ 20, chloroplastic-like</fullName>
    </submittedName>
</protein>
<evidence type="ECO:0000259" key="1">
    <source>
        <dbReference type="PROSITE" id="PS50076"/>
    </source>
</evidence>
<keyword evidence="2" id="KW-1185">Reference proteome</keyword>